<keyword evidence="10" id="KW-0969">Cilium</keyword>
<evidence type="ECO:0000256" key="2">
    <source>
        <dbReference type="ARBA" id="ARBA00009677"/>
    </source>
</evidence>
<dbReference type="InterPro" id="IPR037925">
    <property type="entry name" value="FlgE/F/G-like"/>
</dbReference>
<gene>
    <name evidence="10" type="ORF">AZF00_05900</name>
</gene>
<dbReference type="Pfam" id="PF22692">
    <property type="entry name" value="LlgE_F_G_D1"/>
    <property type="match status" value="1"/>
</dbReference>
<organism evidence="10 11">
    <name type="scientific">Zhongshania aliphaticivorans</name>
    <dbReference type="NCBI Taxonomy" id="1470434"/>
    <lineage>
        <taxon>Bacteria</taxon>
        <taxon>Pseudomonadati</taxon>
        <taxon>Pseudomonadota</taxon>
        <taxon>Gammaproteobacteria</taxon>
        <taxon>Cellvibrionales</taxon>
        <taxon>Spongiibacteraceae</taxon>
        <taxon>Zhongshania</taxon>
    </lineage>
</organism>
<dbReference type="GO" id="GO:0030694">
    <property type="term" value="C:bacterial-type flagellum basal body, rod"/>
    <property type="evidence" value="ECO:0007669"/>
    <property type="project" value="UniProtKB-UniRule"/>
</dbReference>
<feature type="domain" description="Flagellar basal-body/hook protein C-terminal" evidence="8">
    <location>
        <begin position="199"/>
        <end position="243"/>
    </location>
</feature>
<dbReference type="NCBIfam" id="TIGR03506">
    <property type="entry name" value="FlgEFG_subfam"/>
    <property type="match status" value="1"/>
</dbReference>
<dbReference type="EMBL" id="CP014544">
    <property type="protein sequence ID" value="AMO67862.1"/>
    <property type="molecule type" value="Genomic_DNA"/>
</dbReference>
<name>A0A127M3R8_9GAMM</name>
<evidence type="ECO:0000256" key="6">
    <source>
        <dbReference type="RuleBase" id="RU362116"/>
    </source>
</evidence>
<evidence type="ECO:0000256" key="1">
    <source>
        <dbReference type="ARBA" id="ARBA00004117"/>
    </source>
</evidence>
<dbReference type="STRING" id="1470434.AZF00_05900"/>
<evidence type="ECO:0000256" key="4">
    <source>
        <dbReference type="ARBA" id="ARBA00038560"/>
    </source>
</evidence>
<dbReference type="InterPro" id="IPR001444">
    <property type="entry name" value="Flag_bb_rod_N"/>
</dbReference>
<accession>A0A127M3R8</accession>
<evidence type="ECO:0000259" key="7">
    <source>
        <dbReference type="Pfam" id="PF00460"/>
    </source>
</evidence>
<evidence type="ECO:0000256" key="5">
    <source>
        <dbReference type="ARBA" id="ARBA00040228"/>
    </source>
</evidence>
<evidence type="ECO:0000259" key="8">
    <source>
        <dbReference type="Pfam" id="PF06429"/>
    </source>
</evidence>
<keyword evidence="3 6" id="KW-0975">Bacterial flagellum</keyword>
<dbReference type="KEGG" id="zal:AZF00_05900"/>
<sequence length="247" mass="26186">MDRLLYIGMTAAKNTQLAQTTNANNLANVSTAGFRGDFQNVLSKQVEGPGMATRFNSVYQGETSDFSVGSIMATGRQLDVAIRGDKGWFVVTAPDGSEAYSRRGDFHITSDGMLLNGAGQPVMGDGGPVAIPEHESLMIGEDGTVSIVPLGQGSESLSTVDRIRLVDAAPNQLQKGEDGLMRMRDGGTAPTSADIRISSGNLEASNVNSVDAMVNMISLARQFEMQVKAMSTAETVAETGSRLMRME</sequence>
<dbReference type="SUPFAM" id="SSF117143">
    <property type="entry name" value="Flagellar hook protein flgE"/>
    <property type="match status" value="1"/>
</dbReference>
<proteinExistence type="inferred from homology"/>
<evidence type="ECO:0000313" key="11">
    <source>
        <dbReference type="Proteomes" id="UP000074119"/>
    </source>
</evidence>
<feature type="domain" description="Flagellar hook protein FlgE/F/G-like D1" evidence="9">
    <location>
        <begin position="81"/>
        <end position="146"/>
    </location>
</feature>
<dbReference type="Pfam" id="PF00460">
    <property type="entry name" value="Flg_bb_rod"/>
    <property type="match status" value="1"/>
</dbReference>
<dbReference type="InterPro" id="IPR053967">
    <property type="entry name" value="LlgE_F_G-like_D1"/>
</dbReference>
<evidence type="ECO:0000313" key="10">
    <source>
        <dbReference type="EMBL" id="AMO67862.1"/>
    </source>
</evidence>
<dbReference type="InterPro" id="IPR010930">
    <property type="entry name" value="Flg_bb/hook_C_dom"/>
</dbReference>
<dbReference type="Proteomes" id="UP000074119">
    <property type="component" value="Chromosome"/>
</dbReference>
<dbReference type="PANTHER" id="PTHR30435">
    <property type="entry name" value="FLAGELLAR PROTEIN"/>
    <property type="match status" value="1"/>
</dbReference>
<dbReference type="NCBIfam" id="NF009280">
    <property type="entry name" value="PRK12640.1"/>
    <property type="match status" value="1"/>
</dbReference>
<protein>
    <recommendedName>
        <fullName evidence="5 6">Flagellar basal-body rod protein FlgF</fullName>
    </recommendedName>
</protein>
<dbReference type="AlphaFoldDB" id="A0A127M3R8"/>
<comment type="subunit">
    <text evidence="4 6">The basal body constitutes a major portion of the flagellar organelle and consists of five rings (E,L,P,S, and M) mounted on a central rod. The rod consists of about 26 subunits of FlgG in the distal portion, and FlgB, FlgC and FlgF are thought to build up the proximal portion of the rod with about 6 subunits each.</text>
</comment>
<dbReference type="Pfam" id="PF06429">
    <property type="entry name" value="Flg_bbr_C"/>
    <property type="match status" value="1"/>
</dbReference>
<reference evidence="10 11" key="1">
    <citation type="submission" date="2015-12" db="EMBL/GenBank/DDBJ databases">
        <authorList>
            <person name="Shamseldin A."/>
            <person name="Moawad H."/>
            <person name="Abd El-Rahim W.M."/>
            <person name="Sadowsky M.J."/>
        </authorList>
    </citation>
    <scope>NUCLEOTIDE SEQUENCE [LARGE SCALE GENOMIC DNA]</scope>
    <source>
        <strain evidence="10 11">SM2</strain>
    </source>
</reference>
<dbReference type="GO" id="GO:0071978">
    <property type="term" value="P:bacterial-type flagellum-dependent swarming motility"/>
    <property type="evidence" value="ECO:0007669"/>
    <property type="project" value="TreeGrafter"/>
</dbReference>
<evidence type="ECO:0000259" key="9">
    <source>
        <dbReference type="Pfam" id="PF22692"/>
    </source>
</evidence>
<evidence type="ECO:0000256" key="3">
    <source>
        <dbReference type="ARBA" id="ARBA00023143"/>
    </source>
</evidence>
<comment type="similarity">
    <text evidence="2 6">Belongs to the flagella basal body rod proteins family.</text>
</comment>
<keyword evidence="10" id="KW-0282">Flagellum</keyword>
<dbReference type="RefSeq" id="WP_008246906.1">
    <property type="nucleotide sequence ID" value="NZ_CP014544.1"/>
</dbReference>
<comment type="subcellular location">
    <subcellularLocation>
        <location evidence="1 6">Bacterial flagellum basal body</location>
    </subcellularLocation>
</comment>
<keyword evidence="10" id="KW-0966">Cell projection</keyword>
<feature type="domain" description="Flagellar basal body rod protein N-terminal" evidence="7">
    <location>
        <begin position="5"/>
        <end position="35"/>
    </location>
</feature>
<dbReference type="PANTHER" id="PTHR30435:SF18">
    <property type="entry name" value="FLAGELLAR BASAL-BODY ROD PROTEIN FLGF"/>
    <property type="match status" value="1"/>
</dbReference>
<dbReference type="InterPro" id="IPR020013">
    <property type="entry name" value="Flagellar_FlgE/F/G"/>
</dbReference>